<evidence type="ECO:0000256" key="2">
    <source>
        <dbReference type="ARBA" id="ARBA00022475"/>
    </source>
</evidence>
<evidence type="ECO:0000259" key="8">
    <source>
        <dbReference type="Pfam" id="PF02687"/>
    </source>
</evidence>
<name>A0A1F7S7M0_9BACT</name>
<feature type="transmembrane region" description="Helical" evidence="7">
    <location>
        <begin position="280"/>
        <end position="305"/>
    </location>
</feature>
<keyword evidence="2" id="KW-1003">Cell membrane</keyword>
<keyword evidence="4 7" id="KW-1133">Transmembrane helix</keyword>
<gene>
    <name evidence="10" type="ORF">A2161_17770</name>
</gene>
<comment type="similarity">
    <text evidence="6">Belongs to the ABC-4 integral membrane protein family.</text>
</comment>
<feature type="domain" description="MacB-like periplasmic core" evidence="9">
    <location>
        <begin position="21"/>
        <end position="241"/>
    </location>
</feature>
<reference evidence="10 11" key="1">
    <citation type="journal article" date="2016" name="Nat. Commun.">
        <title>Thousands of microbial genomes shed light on interconnected biogeochemical processes in an aquifer system.</title>
        <authorList>
            <person name="Anantharaman K."/>
            <person name="Brown C.T."/>
            <person name="Hug L.A."/>
            <person name="Sharon I."/>
            <person name="Castelle C.J."/>
            <person name="Probst A.J."/>
            <person name="Thomas B.C."/>
            <person name="Singh A."/>
            <person name="Wilkins M.J."/>
            <person name="Karaoz U."/>
            <person name="Brodie E.L."/>
            <person name="Williams K.H."/>
            <person name="Hubbard S.S."/>
            <person name="Banfield J.F."/>
        </authorList>
    </citation>
    <scope>NUCLEOTIDE SEQUENCE [LARGE SCALE GENOMIC DNA]</scope>
</reference>
<proteinExistence type="inferred from homology"/>
<dbReference type="EMBL" id="MGDD01000012">
    <property type="protein sequence ID" value="OGL49803.1"/>
    <property type="molecule type" value="Genomic_DNA"/>
</dbReference>
<dbReference type="InterPro" id="IPR050250">
    <property type="entry name" value="Macrolide_Exporter_MacB"/>
</dbReference>
<evidence type="ECO:0000259" key="9">
    <source>
        <dbReference type="Pfam" id="PF12704"/>
    </source>
</evidence>
<keyword evidence="5 7" id="KW-0472">Membrane</keyword>
<evidence type="ECO:0000256" key="5">
    <source>
        <dbReference type="ARBA" id="ARBA00023136"/>
    </source>
</evidence>
<evidence type="ECO:0000313" key="11">
    <source>
        <dbReference type="Proteomes" id="UP000179266"/>
    </source>
</evidence>
<organism evidence="10 11">
    <name type="scientific">Candidatus Schekmanbacteria bacterium RBG_13_48_7</name>
    <dbReference type="NCBI Taxonomy" id="1817878"/>
    <lineage>
        <taxon>Bacteria</taxon>
        <taxon>Candidatus Schekmaniibacteriota</taxon>
    </lineage>
</organism>
<dbReference type="Pfam" id="PF12704">
    <property type="entry name" value="MacB_PCD"/>
    <property type="match status" value="1"/>
</dbReference>
<evidence type="ECO:0000256" key="7">
    <source>
        <dbReference type="SAM" id="Phobius"/>
    </source>
</evidence>
<evidence type="ECO:0000256" key="1">
    <source>
        <dbReference type="ARBA" id="ARBA00004651"/>
    </source>
</evidence>
<evidence type="ECO:0000313" key="10">
    <source>
        <dbReference type="EMBL" id="OGL49803.1"/>
    </source>
</evidence>
<dbReference type="AlphaFoldDB" id="A0A1F7S7M0"/>
<protein>
    <recommendedName>
        <fullName evidence="12">Multidrug ABC transporter substrate-binding protein</fullName>
    </recommendedName>
</protein>
<comment type="subcellular location">
    <subcellularLocation>
        <location evidence="1">Cell membrane</location>
        <topology evidence="1">Multi-pass membrane protein</topology>
    </subcellularLocation>
</comment>
<dbReference type="PANTHER" id="PTHR30572:SF4">
    <property type="entry name" value="ABC TRANSPORTER PERMEASE YTRF"/>
    <property type="match status" value="1"/>
</dbReference>
<evidence type="ECO:0000256" key="3">
    <source>
        <dbReference type="ARBA" id="ARBA00022692"/>
    </source>
</evidence>
<keyword evidence="3 7" id="KW-0812">Transmembrane</keyword>
<dbReference type="Proteomes" id="UP000179266">
    <property type="component" value="Unassembled WGS sequence"/>
</dbReference>
<dbReference type="GO" id="GO:0005886">
    <property type="term" value="C:plasma membrane"/>
    <property type="evidence" value="ECO:0007669"/>
    <property type="project" value="UniProtKB-SubCell"/>
</dbReference>
<evidence type="ECO:0008006" key="12">
    <source>
        <dbReference type="Google" id="ProtNLM"/>
    </source>
</evidence>
<accession>A0A1F7S7M0</accession>
<evidence type="ECO:0000256" key="6">
    <source>
        <dbReference type="ARBA" id="ARBA00038076"/>
    </source>
</evidence>
<dbReference type="PANTHER" id="PTHR30572">
    <property type="entry name" value="MEMBRANE COMPONENT OF TRANSPORTER-RELATED"/>
    <property type="match status" value="1"/>
</dbReference>
<feature type="transmembrane region" description="Helical" evidence="7">
    <location>
        <begin position="371"/>
        <end position="393"/>
    </location>
</feature>
<comment type="caution">
    <text evidence="10">The sequence shown here is derived from an EMBL/GenBank/DDBJ whole genome shotgun (WGS) entry which is preliminary data.</text>
</comment>
<sequence length="410" mass="45551">MIVTENINVALKGIWSNKMRSLLTTLGIIIGVMAVIGVVSIIQGFSHAINDFFQSMGANVMWVTPHRPPGEKGEKLGDIELTYDDIMAIAKYCPAVQSVSPVIFKGLVDVKYMDQSAKNELLGTTPEFQFNRNFFVEKGRFFSEVDMELRKNVCVLGRDILENLDIDESILGDYIKIEGWRFKVIGILEKKGNILDQSQDDLILIPIQTAAKMYGKYRLKYVFAFVSSITPDSVNEAKAQISLLLRRRHELPSDFPDDFKVETGDEVLEKFNQFTNTVTLVMGGIVGIALLVGGIGIMNIMLVSVTERTREIGIRKAVGARKQDIMLQFLIESVTLSVVGGLVGIVFGFIVGAVGNHFLKKLWENLPNIYVPIWTILLSFGFAAGVGILFGTYPAIKAAKQDPIDALRYE</sequence>
<dbReference type="Pfam" id="PF02687">
    <property type="entry name" value="FtsX"/>
    <property type="match status" value="1"/>
</dbReference>
<feature type="domain" description="ABC3 transporter permease C-terminal" evidence="8">
    <location>
        <begin position="285"/>
        <end position="403"/>
    </location>
</feature>
<dbReference type="GO" id="GO:0022857">
    <property type="term" value="F:transmembrane transporter activity"/>
    <property type="evidence" value="ECO:0007669"/>
    <property type="project" value="TreeGrafter"/>
</dbReference>
<dbReference type="InterPro" id="IPR003838">
    <property type="entry name" value="ABC3_permease_C"/>
</dbReference>
<evidence type="ECO:0000256" key="4">
    <source>
        <dbReference type="ARBA" id="ARBA00022989"/>
    </source>
</evidence>
<feature type="transmembrane region" description="Helical" evidence="7">
    <location>
        <begin position="325"/>
        <end position="351"/>
    </location>
</feature>
<feature type="transmembrane region" description="Helical" evidence="7">
    <location>
        <begin position="21"/>
        <end position="45"/>
    </location>
</feature>
<dbReference type="InterPro" id="IPR025857">
    <property type="entry name" value="MacB_PCD"/>
</dbReference>